<dbReference type="InterPro" id="IPR001810">
    <property type="entry name" value="F-box_dom"/>
</dbReference>
<name>A0A9N8ZUI6_9GLOM</name>
<sequence>MAPPVLSSDVVQIILSHLPVRYIYAFRRVNREWYSVFEHALMRHLLEWESQIIVKPGEKATQADSIALKCVAYDPPSGIFTFKPTIKSQPISCAPKYLKQLKILFKEWDQEIESISQRIRRNEPWRSAESVEPDSEMAQHLRDHARALLVGRYVDSSMKEYQIYEKPEEETVTYLGDEDMILKCYTRPVEAMLLRQSPEKTVALEIEYIKVRSSWIVSGTSNQNAAIPRYQIYPERYTLLNELTAEAGISDYNHYSSTVLQWITSNHSKLDQETLQRLKDTNGDFTTCEKLAKELEARGITRRCMWQHGFSRRFISGLDTSMTFEQVLERIVNSEKQLENRDTNQTPVVTIKPPAKFFDWKFGKSS</sequence>
<dbReference type="Pfam" id="PF00646">
    <property type="entry name" value="F-box"/>
    <property type="match status" value="1"/>
</dbReference>
<keyword evidence="3" id="KW-1185">Reference proteome</keyword>
<evidence type="ECO:0000313" key="3">
    <source>
        <dbReference type="Proteomes" id="UP000789572"/>
    </source>
</evidence>
<dbReference type="InterPro" id="IPR036047">
    <property type="entry name" value="F-box-like_dom_sf"/>
</dbReference>
<reference evidence="2" key="1">
    <citation type="submission" date="2021-06" db="EMBL/GenBank/DDBJ databases">
        <authorList>
            <person name="Kallberg Y."/>
            <person name="Tangrot J."/>
            <person name="Rosling A."/>
        </authorList>
    </citation>
    <scope>NUCLEOTIDE SEQUENCE</scope>
    <source>
        <strain evidence="2">IA702</strain>
    </source>
</reference>
<dbReference type="OrthoDB" id="3219396at2759"/>
<proteinExistence type="predicted"/>
<protein>
    <submittedName>
        <fullName evidence="2">3154_t:CDS:1</fullName>
    </submittedName>
</protein>
<dbReference type="CDD" id="cd09917">
    <property type="entry name" value="F-box_SF"/>
    <property type="match status" value="1"/>
</dbReference>
<dbReference type="SUPFAM" id="SSF81383">
    <property type="entry name" value="F-box domain"/>
    <property type="match status" value="1"/>
</dbReference>
<dbReference type="AlphaFoldDB" id="A0A9N8ZUI6"/>
<dbReference type="Proteomes" id="UP000789572">
    <property type="component" value="Unassembled WGS sequence"/>
</dbReference>
<comment type="caution">
    <text evidence="2">The sequence shown here is derived from an EMBL/GenBank/DDBJ whole genome shotgun (WGS) entry which is preliminary data.</text>
</comment>
<evidence type="ECO:0000259" key="1">
    <source>
        <dbReference type="Pfam" id="PF00646"/>
    </source>
</evidence>
<feature type="domain" description="F-box" evidence="1">
    <location>
        <begin position="6"/>
        <end position="37"/>
    </location>
</feature>
<gene>
    <name evidence="2" type="ORF">POCULU_LOCUS2905</name>
</gene>
<evidence type="ECO:0000313" key="2">
    <source>
        <dbReference type="EMBL" id="CAG8507689.1"/>
    </source>
</evidence>
<accession>A0A9N8ZUI6</accession>
<organism evidence="2 3">
    <name type="scientific">Paraglomus occultum</name>
    <dbReference type="NCBI Taxonomy" id="144539"/>
    <lineage>
        <taxon>Eukaryota</taxon>
        <taxon>Fungi</taxon>
        <taxon>Fungi incertae sedis</taxon>
        <taxon>Mucoromycota</taxon>
        <taxon>Glomeromycotina</taxon>
        <taxon>Glomeromycetes</taxon>
        <taxon>Paraglomerales</taxon>
        <taxon>Paraglomeraceae</taxon>
        <taxon>Paraglomus</taxon>
    </lineage>
</organism>
<dbReference type="EMBL" id="CAJVPJ010000294">
    <property type="protein sequence ID" value="CAG8507689.1"/>
    <property type="molecule type" value="Genomic_DNA"/>
</dbReference>